<name>A0A7J7D8W1_TRIWF</name>
<evidence type="ECO:0000313" key="2">
    <source>
        <dbReference type="Proteomes" id="UP000593562"/>
    </source>
</evidence>
<comment type="caution">
    <text evidence="1">The sequence shown here is derived from an EMBL/GenBank/DDBJ whole genome shotgun (WGS) entry which is preliminary data.</text>
</comment>
<protein>
    <submittedName>
        <fullName evidence="1">Uncharacterized protein</fullName>
    </submittedName>
</protein>
<organism evidence="1 2">
    <name type="scientific">Tripterygium wilfordii</name>
    <name type="common">Thunder God vine</name>
    <dbReference type="NCBI Taxonomy" id="458696"/>
    <lineage>
        <taxon>Eukaryota</taxon>
        <taxon>Viridiplantae</taxon>
        <taxon>Streptophyta</taxon>
        <taxon>Embryophyta</taxon>
        <taxon>Tracheophyta</taxon>
        <taxon>Spermatophyta</taxon>
        <taxon>Magnoliopsida</taxon>
        <taxon>eudicotyledons</taxon>
        <taxon>Gunneridae</taxon>
        <taxon>Pentapetalae</taxon>
        <taxon>rosids</taxon>
        <taxon>fabids</taxon>
        <taxon>Celastrales</taxon>
        <taxon>Celastraceae</taxon>
        <taxon>Tripterygium</taxon>
    </lineage>
</organism>
<keyword evidence="2" id="KW-1185">Reference proteome</keyword>
<proteinExistence type="predicted"/>
<dbReference type="Proteomes" id="UP000593562">
    <property type="component" value="Unassembled WGS sequence"/>
</dbReference>
<dbReference type="InParanoid" id="A0A7J7D8W1"/>
<dbReference type="AlphaFoldDB" id="A0A7J7D8W1"/>
<sequence>MDGATLGEWPPSTASISASVNSMLPLSTARSRGTVSLTCVERRGAQHAIKFFGHRTPQEPNPNPYYRSSAIGFRSIQD</sequence>
<dbReference type="EMBL" id="JAAARO010000009">
    <property type="protein sequence ID" value="KAF5742496.1"/>
    <property type="molecule type" value="Genomic_DNA"/>
</dbReference>
<evidence type="ECO:0000313" key="1">
    <source>
        <dbReference type="EMBL" id="KAF5742496.1"/>
    </source>
</evidence>
<accession>A0A7J7D8W1</accession>
<gene>
    <name evidence="1" type="ORF">HS088_TW09G00545</name>
</gene>
<reference evidence="1 2" key="1">
    <citation type="journal article" date="2020" name="Nat. Commun.">
        <title>Genome of Tripterygium wilfordii and identification of cytochrome P450 involved in triptolide biosynthesis.</title>
        <authorList>
            <person name="Tu L."/>
            <person name="Su P."/>
            <person name="Zhang Z."/>
            <person name="Gao L."/>
            <person name="Wang J."/>
            <person name="Hu T."/>
            <person name="Zhou J."/>
            <person name="Zhang Y."/>
            <person name="Zhao Y."/>
            <person name="Liu Y."/>
            <person name="Song Y."/>
            <person name="Tong Y."/>
            <person name="Lu Y."/>
            <person name="Yang J."/>
            <person name="Xu C."/>
            <person name="Jia M."/>
            <person name="Peters R.J."/>
            <person name="Huang L."/>
            <person name="Gao W."/>
        </authorList>
    </citation>
    <scope>NUCLEOTIDE SEQUENCE [LARGE SCALE GENOMIC DNA]</scope>
    <source>
        <strain evidence="2">cv. XIE 37</strain>
        <tissue evidence="1">Leaf</tissue>
    </source>
</reference>